<keyword evidence="1" id="KW-0812">Transmembrane</keyword>
<gene>
    <name evidence="2" type="ORF">AABD04_18405</name>
</gene>
<feature type="transmembrane region" description="Helical" evidence="1">
    <location>
        <begin position="41"/>
        <end position="62"/>
    </location>
</feature>
<proteinExistence type="predicted"/>
<feature type="transmembrane region" description="Helical" evidence="1">
    <location>
        <begin position="68"/>
        <end position="84"/>
    </location>
</feature>
<dbReference type="Proteomes" id="UP001456513">
    <property type="component" value="Unassembled WGS sequence"/>
</dbReference>
<feature type="transmembrane region" description="Helical" evidence="1">
    <location>
        <begin position="113"/>
        <end position="136"/>
    </location>
</feature>
<keyword evidence="1" id="KW-0472">Membrane</keyword>
<keyword evidence="1" id="KW-1133">Transmembrane helix</keyword>
<dbReference type="RefSeq" id="WP_341442035.1">
    <property type="nucleotide sequence ID" value="NZ_JBBPCN010000001.1"/>
</dbReference>
<accession>A0ABU9D133</accession>
<evidence type="ECO:0000256" key="1">
    <source>
        <dbReference type="SAM" id="Phobius"/>
    </source>
</evidence>
<reference evidence="2 3" key="1">
    <citation type="submission" date="2024-03" db="EMBL/GenBank/DDBJ databases">
        <title>Rhodococcus navarretei sp. nov. and Pseudarthrobacter quantumdoti sp. nov., two new species with the ability to biosynthesize Quantum Dots isolated from soil samples at Union Glacier, Antarctica.</title>
        <authorList>
            <person name="Vargas M."/>
        </authorList>
    </citation>
    <scope>NUCLEOTIDE SEQUENCE [LARGE SCALE GENOMIC DNA]</scope>
    <source>
        <strain evidence="2 3">EXRC-4A-4</strain>
    </source>
</reference>
<sequence length="186" mass="21193">MSEHIDFLTRYQAYRTRRFLENDANTRHWLPKWRTQRRRRILAVLLMASLLTLMVVAVWSLFSRWAPIVWIPATVMFLVTWTMLQTVSRRHSDAPVGALDEWEVQQRNEARSIGLTVTQALVMVAVLILIVLSGAYDNENLAYAGALWTLAALLAGGCSPAIILAWITPDSEPDDFDPDKETERAP</sequence>
<organism evidence="2 3">
    <name type="scientific">Rhodococcus navarretei</name>
    <dbReference type="NCBI Taxonomy" id="3128981"/>
    <lineage>
        <taxon>Bacteria</taxon>
        <taxon>Bacillati</taxon>
        <taxon>Actinomycetota</taxon>
        <taxon>Actinomycetes</taxon>
        <taxon>Mycobacteriales</taxon>
        <taxon>Nocardiaceae</taxon>
        <taxon>Rhodococcus</taxon>
    </lineage>
</organism>
<comment type="caution">
    <text evidence="2">The sequence shown here is derived from an EMBL/GenBank/DDBJ whole genome shotgun (WGS) entry which is preliminary data.</text>
</comment>
<keyword evidence="3" id="KW-1185">Reference proteome</keyword>
<protein>
    <submittedName>
        <fullName evidence="2">Uncharacterized protein</fullName>
    </submittedName>
</protein>
<dbReference type="EMBL" id="JBBPCN010000001">
    <property type="protein sequence ID" value="MEK8072821.1"/>
    <property type="molecule type" value="Genomic_DNA"/>
</dbReference>
<feature type="transmembrane region" description="Helical" evidence="1">
    <location>
        <begin position="142"/>
        <end position="167"/>
    </location>
</feature>
<name>A0ABU9D133_9NOCA</name>
<evidence type="ECO:0000313" key="2">
    <source>
        <dbReference type="EMBL" id="MEK8072821.1"/>
    </source>
</evidence>
<evidence type="ECO:0000313" key="3">
    <source>
        <dbReference type="Proteomes" id="UP001456513"/>
    </source>
</evidence>